<name>A0ABX0LUC8_9BURK</name>
<accession>A0ABX0LUC8</accession>
<feature type="compositionally biased region" description="Polar residues" evidence="1">
    <location>
        <begin position="1"/>
        <end position="10"/>
    </location>
</feature>
<dbReference type="RefSeq" id="WP_167227492.1">
    <property type="nucleotide sequence ID" value="NZ_VUYU01000014.1"/>
</dbReference>
<gene>
    <name evidence="2" type="ORF">F0185_20150</name>
</gene>
<feature type="region of interest" description="Disordered" evidence="1">
    <location>
        <begin position="1"/>
        <end position="108"/>
    </location>
</feature>
<evidence type="ECO:0000256" key="1">
    <source>
        <dbReference type="SAM" id="MobiDB-lite"/>
    </source>
</evidence>
<dbReference type="EMBL" id="VUYU01000014">
    <property type="protein sequence ID" value="NHZ35881.1"/>
    <property type="molecule type" value="Genomic_DNA"/>
</dbReference>
<reference evidence="2 3" key="1">
    <citation type="submission" date="2019-09" db="EMBL/GenBank/DDBJ databases">
        <title>Taxonomy of Antarctic Massilia spp.: description of Massilia rubra sp. nov., Massilia aquatica sp. nov., Massilia mucilaginosa sp. nov., Massilia frigida sp. nov. isolated from streams, lakes and regoliths.</title>
        <authorList>
            <person name="Holochova P."/>
            <person name="Sedlacek I."/>
            <person name="Kralova S."/>
            <person name="Maslanova I."/>
            <person name="Busse H.-J."/>
            <person name="Stankova E."/>
            <person name="Vrbovska V."/>
            <person name="Kovarovic V."/>
            <person name="Bartak M."/>
            <person name="Svec P."/>
            <person name="Pantucek R."/>
        </authorList>
    </citation>
    <scope>NUCLEOTIDE SEQUENCE [LARGE SCALE GENOMIC DNA]</scope>
    <source>
        <strain evidence="2 3">CCM 8692</strain>
    </source>
</reference>
<organism evidence="2 3">
    <name type="scientific">Massilia rubra</name>
    <dbReference type="NCBI Taxonomy" id="2607910"/>
    <lineage>
        <taxon>Bacteria</taxon>
        <taxon>Pseudomonadati</taxon>
        <taxon>Pseudomonadota</taxon>
        <taxon>Betaproteobacteria</taxon>
        <taxon>Burkholderiales</taxon>
        <taxon>Oxalobacteraceae</taxon>
        <taxon>Telluria group</taxon>
        <taxon>Massilia</taxon>
    </lineage>
</organism>
<evidence type="ECO:0000313" key="3">
    <source>
        <dbReference type="Proteomes" id="UP000785613"/>
    </source>
</evidence>
<proteinExistence type="predicted"/>
<feature type="compositionally biased region" description="Pro residues" evidence="1">
    <location>
        <begin position="13"/>
        <end position="23"/>
    </location>
</feature>
<feature type="compositionally biased region" description="Low complexity" evidence="1">
    <location>
        <begin position="99"/>
        <end position="108"/>
    </location>
</feature>
<evidence type="ECO:0000313" key="2">
    <source>
        <dbReference type="EMBL" id="NHZ35881.1"/>
    </source>
</evidence>
<comment type="caution">
    <text evidence="2">The sequence shown here is derived from an EMBL/GenBank/DDBJ whole genome shotgun (WGS) entry which is preliminary data.</text>
</comment>
<evidence type="ECO:0008006" key="4">
    <source>
        <dbReference type="Google" id="ProtNLM"/>
    </source>
</evidence>
<protein>
    <recommendedName>
        <fullName evidence="4">DUF3426 domain-containing protein</fullName>
    </recommendedName>
</protein>
<keyword evidence="3" id="KW-1185">Reference proteome</keyword>
<sequence>MPASDSNSDMPDTGPPVHPPPGADPGAADVRSASLLPAGDDETDERFAVAEEVSLDQQSDQARRVGALPPDPAPQADLAGAVAATLSPDESAQPPPVAGAPAPSRSRA</sequence>
<dbReference type="Proteomes" id="UP000785613">
    <property type="component" value="Unassembled WGS sequence"/>
</dbReference>